<protein>
    <recommendedName>
        <fullName evidence="7">D-inositol 3-phosphate glycosyltransferase</fullName>
    </recommendedName>
</protein>
<evidence type="ECO:0008006" key="7">
    <source>
        <dbReference type="Google" id="ProtNLM"/>
    </source>
</evidence>
<dbReference type="GO" id="GO:0016757">
    <property type="term" value="F:glycosyltransferase activity"/>
    <property type="evidence" value="ECO:0007669"/>
    <property type="project" value="UniProtKB-KW"/>
</dbReference>
<keyword evidence="2" id="KW-0808">Transferase</keyword>
<evidence type="ECO:0000313" key="6">
    <source>
        <dbReference type="Proteomes" id="UP000642125"/>
    </source>
</evidence>
<comment type="caution">
    <text evidence="5">The sequence shown here is derived from an EMBL/GenBank/DDBJ whole genome shotgun (WGS) entry which is preliminary data.</text>
</comment>
<dbReference type="PANTHER" id="PTHR46401:SF2">
    <property type="entry name" value="GLYCOSYLTRANSFERASE WBBK-RELATED"/>
    <property type="match status" value="1"/>
</dbReference>
<feature type="domain" description="Glycosyltransferase subfamily 4-like N-terminal" evidence="4">
    <location>
        <begin position="23"/>
        <end position="188"/>
    </location>
</feature>
<dbReference type="SUPFAM" id="SSF53756">
    <property type="entry name" value="UDP-Glycosyltransferase/glycogen phosphorylase"/>
    <property type="match status" value="1"/>
</dbReference>
<keyword evidence="6" id="KW-1185">Reference proteome</keyword>
<evidence type="ECO:0000259" key="3">
    <source>
        <dbReference type="Pfam" id="PF00534"/>
    </source>
</evidence>
<dbReference type="EMBL" id="BONO01000009">
    <property type="protein sequence ID" value="GIG36088.1"/>
    <property type="molecule type" value="Genomic_DNA"/>
</dbReference>
<keyword evidence="1" id="KW-0328">Glycosyltransferase</keyword>
<proteinExistence type="predicted"/>
<dbReference type="PANTHER" id="PTHR46401">
    <property type="entry name" value="GLYCOSYLTRANSFERASE WBBK-RELATED"/>
    <property type="match status" value="1"/>
</dbReference>
<gene>
    <name evidence="5" type="ORF">Cpa01nite_14690</name>
</gene>
<feature type="domain" description="Glycosyl transferase family 1" evidence="3">
    <location>
        <begin position="196"/>
        <end position="335"/>
    </location>
</feature>
<dbReference type="Gene3D" id="3.40.50.2000">
    <property type="entry name" value="Glycogen Phosphorylase B"/>
    <property type="match status" value="2"/>
</dbReference>
<evidence type="ECO:0000313" key="5">
    <source>
        <dbReference type="EMBL" id="GIG36088.1"/>
    </source>
</evidence>
<dbReference type="Pfam" id="PF00534">
    <property type="entry name" value="Glycos_transf_1"/>
    <property type="match status" value="1"/>
</dbReference>
<dbReference type="CDD" id="cd03809">
    <property type="entry name" value="GT4_MtfB-like"/>
    <property type="match status" value="1"/>
</dbReference>
<dbReference type="Proteomes" id="UP000642125">
    <property type="component" value="Unassembled WGS sequence"/>
</dbReference>
<dbReference type="GO" id="GO:0009103">
    <property type="term" value="P:lipopolysaccharide biosynthetic process"/>
    <property type="evidence" value="ECO:0007669"/>
    <property type="project" value="TreeGrafter"/>
</dbReference>
<dbReference type="RefSeq" id="WP_203668121.1">
    <property type="nucleotide sequence ID" value="NZ_BONO01000009.1"/>
</dbReference>
<accession>A0A919P9G7</accession>
<sequence length="366" mass="39291">MTDSSTALPRVALSMLTLVPGGMGGTETYARELGRELAGSTRVRASVLLPAAAAGFVPDLPESLAPEITPGPSTAARVRTLATSLRHRDRLLGRAPAGSVVHYPFTATVPLPRRGDRVVQSLHDVQHLDMPHLFPRAERLYRRLYYDRAARRADHVITISEFTKQRIVHHLGVPAERITVAHLAVDTSAFTPQLGPRENFLLYPARGWAHKNHARLLEAFALLRRADPDLRLVLTGGGHETLGPLPDGVESRGNVPRAELLELYRTAAALVFPSLYEGFGMPPIEAMASGCPVASSSAGALAEVCGDAAVVFDPTDPRAIADGVRAALADAAALQRRGLERARLFTWSACAAAHEDAYLAAARGRA</sequence>
<evidence type="ECO:0000256" key="1">
    <source>
        <dbReference type="ARBA" id="ARBA00022676"/>
    </source>
</evidence>
<name>A0A919P9G7_9CELL</name>
<reference evidence="5" key="1">
    <citation type="submission" date="2021-01" db="EMBL/GenBank/DDBJ databases">
        <title>Whole genome shotgun sequence of Cellulomonas pakistanensis NBRC 110800.</title>
        <authorList>
            <person name="Komaki H."/>
            <person name="Tamura T."/>
        </authorList>
    </citation>
    <scope>NUCLEOTIDE SEQUENCE</scope>
    <source>
        <strain evidence="5">NBRC 110800</strain>
    </source>
</reference>
<organism evidence="5 6">
    <name type="scientific">Cellulomonas pakistanensis</name>
    <dbReference type="NCBI Taxonomy" id="992287"/>
    <lineage>
        <taxon>Bacteria</taxon>
        <taxon>Bacillati</taxon>
        <taxon>Actinomycetota</taxon>
        <taxon>Actinomycetes</taxon>
        <taxon>Micrococcales</taxon>
        <taxon>Cellulomonadaceae</taxon>
        <taxon>Cellulomonas</taxon>
    </lineage>
</organism>
<evidence type="ECO:0000259" key="4">
    <source>
        <dbReference type="Pfam" id="PF13439"/>
    </source>
</evidence>
<dbReference type="Pfam" id="PF13439">
    <property type="entry name" value="Glyco_transf_4"/>
    <property type="match status" value="1"/>
</dbReference>
<dbReference type="InterPro" id="IPR028098">
    <property type="entry name" value="Glyco_trans_4-like_N"/>
</dbReference>
<dbReference type="InterPro" id="IPR001296">
    <property type="entry name" value="Glyco_trans_1"/>
</dbReference>
<dbReference type="AlphaFoldDB" id="A0A919P9G7"/>
<evidence type="ECO:0000256" key="2">
    <source>
        <dbReference type="ARBA" id="ARBA00022679"/>
    </source>
</evidence>